<comment type="caution">
    <text evidence="2">The sequence shown here is derived from an EMBL/GenBank/DDBJ whole genome shotgun (WGS) entry which is preliminary data.</text>
</comment>
<protein>
    <submittedName>
        <fullName evidence="2">DinB family protein</fullName>
    </submittedName>
</protein>
<reference evidence="2 3" key="1">
    <citation type="submission" date="2019-08" db="EMBL/GenBank/DDBJ databases">
        <title>Bacillus genomes from the desert of Cuatro Cienegas, Coahuila.</title>
        <authorList>
            <person name="Olmedo-Alvarez G."/>
        </authorList>
    </citation>
    <scope>NUCLEOTIDE SEQUENCE [LARGE SCALE GENOMIC DNA]</scope>
    <source>
        <strain evidence="2 3">CH28_1T</strain>
    </source>
</reference>
<evidence type="ECO:0000313" key="2">
    <source>
        <dbReference type="EMBL" id="TYS70431.1"/>
    </source>
</evidence>
<name>A0A5D4T698_9BACI</name>
<sequence length="152" mass="18270">MNLTISSYQAYLNNMEFFYSFTNKEESELNQPINYGKWSIKETIGHIYYWDLFLLKKMIPVMKDNGVLPEFPDHDEYNNKAMNAIKSFSSTNDLLEEFVITRKKLISNMERLNQEVRFTIGNNKRNYTPQSFLHMFVEHDVHHMEQIRHFTD</sequence>
<gene>
    <name evidence="2" type="ORF">FZC76_00600</name>
</gene>
<dbReference type="InterPro" id="IPR034660">
    <property type="entry name" value="DinB/YfiT-like"/>
</dbReference>
<organism evidence="2 3">
    <name type="scientific">Sutcliffiella horikoshii</name>
    <dbReference type="NCBI Taxonomy" id="79883"/>
    <lineage>
        <taxon>Bacteria</taxon>
        <taxon>Bacillati</taxon>
        <taxon>Bacillota</taxon>
        <taxon>Bacilli</taxon>
        <taxon>Bacillales</taxon>
        <taxon>Bacillaceae</taxon>
        <taxon>Sutcliffiella</taxon>
    </lineage>
</organism>
<dbReference type="RefSeq" id="WP_148986338.1">
    <property type="nucleotide sequence ID" value="NZ_VTEV01000001.1"/>
</dbReference>
<dbReference type="Proteomes" id="UP000322524">
    <property type="component" value="Unassembled WGS sequence"/>
</dbReference>
<feature type="domain" description="DinB-like" evidence="1">
    <location>
        <begin position="23"/>
        <end position="147"/>
    </location>
</feature>
<dbReference type="OrthoDB" id="2964295at2"/>
<accession>A0A5D4T698</accession>
<dbReference type="AlphaFoldDB" id="A0A5D4T698"/>
<evidence type="ECO:0000313" key="3">
    <source>
        <dbReference type="Proteomes" id="UP000322524"/>
    </source>
</evidence>
<proteinExistence type="predicted"/>
<dbReference type="InterPro" id="IPR024775">
    <property type="entry name" value="DinB-like"/>
</dbReference>
<dbReference type="EMBL" id="VTEV01000001">
    <property type="protein sequence ID" value="TYS70431.1"/>
    <property type="molecule type" value="Genomic_DNA"/>
</dbReference>
<dbReference type="Pfam" id="PF12867">
    <property type="entry name" value="DinB_2"/>
    <property type="match status" value="1"/>
</dbReference>
<evidence type="ECO:0000259" key="1">
    <source>
        <dbReference type="Pfam" id="PF12867"/>
    </source>
</evidence>
<dbReference type="SUPFAM" id="SSF109854">
    <property type="entry name" value="DinB/YfiT-like putative metalloenzymes"/>
    <property type="match status" value="1"/>
</dbReference>
<dbReference type="Gene3D" id="1.20.120.450">
    <property type="entry name" value="dinb family like domain"/>
    <property type="match status" value="1"/>
</dbReference>